<evidence type="ECO:0000313" key="1">
    <source>
        <dbReference type="EMBL" id="KAF9461220.1"/>
    </source>
</evidence>
<gene>
    <name evidence="1" type="ORF">BDZ94DRAFT_1264274</name>
</gene>
<name>A0A9P5Y2P8_9AGAR</name>
<organism evidence="1 2">
    <name type="scientific">Collybia nuda</name>
    <dbReference type="NCBI Taxonomy" id="64659"/>
    <lineage>
        <taxon>Eukaryota</taxon>
        <taxon>Fungi</taxon>
        <taxon>Dikarya</taxon>
        <taxon>Basidiomycota</taxon>
        <taxon>Agaricomycotina</taxon>
        <taxon>Agaricomycetes</taxon>
        <taxon>Agaricomycetidae</taxon>
        <taxon>Agaricales</taxon>
        <taxon>Tricholomatineae</taxon>
        <taxon>Clitocybaceae</taxon>
        <taxon>Collybia</taxon>
    </lineage>
</organism>
<protein>
    <submittedName>
        <fullName evidence="1">Uncharacterized protein</fullName>
    </submittedName>
</protein>
<dbReference type="Proteomes" id="UP000807353">
    <property type="component" value="Unassembled WGS sequence"/>
</dbReference>
<comment type="caution">
    <text evidence="1">The sequence shown here is derived from an EMBL/GenBank/DDBJ whole genome shotgun (WGS) entry which is preliminary data.</text>
</comment>
<reference evidence="1" key="1">
    <citation type="submission" date="2020-11" db="EMBL/GenBank/DDBJ databases">
        <authorList>
            <consortium name="DOE Joint Genome Institute"/>
            <person name="Ahrendt S."/>
            <person name="Riley R."/>
            <person name="Andreopoulos W."/>
            <person name="Labutti K."/>
            <person name="Pangilinan J."/>
            <person name="Ruiz-Duenas F.J."/>
            <person name="Barrasa J.M."/>
            <person name="Sanchez-Garcia M."/>
            <person name="Camarero S."/>
            <person name="Miyauchi S."/>
            <person name="Serrano A."/>
            <person name="Linde D."/>
            <person name="Babiker R."/>
            <person name="Drula E."/>
            <person name="Ayuso-Fernandez I."/>
            <person name="Pacheco R."/>
            <person name="Padilla G."/>
            <person name="Ferreira P."/>
            <person name="Barriuso J."/>
            <person name="Kellner H."/>
            <person name="Castanera R."/>
            <person name="Alfaro M."/>
            <person name="Ramirez L."/>
            <person name="Pisabarro A.G."/>
            <person name="Kuo A."/>
            <person name="Tritt A."/>
            <person name="Lipzen A."/>
            <person name="He G."/>
            <person name="Yan M."/>
            <person name="Ng V."/>
            <person name="Cullen D."/>
            <person name="Martin F."/>
            <person name="Rosso M.-N."/>
            <person name="Henrissat B."/>
            <person name="Hibbett D."/>
            <person name="Martinez A.T."/>
            <person name="Grigoriev I.V."/>
        </authorList>
    </citation>
    <scope>NUCLEOTIDE SEQUENCE</scope>
    <source>
        <strain evidence="1">CBS 247.69</strain>
    </source>
</reference>
<keyword evidence="2" id="KW-1185">Reference proteome</keyword>
<feature type="non-terminal residue" evidence="1">
    <location>
        <position position="50"/>
    </location>
</feature>
<evidence type="ECO:0000313" key="2">
    <source>
        <dbReference type="Proteomes" id="UP000807353"/>
    </source>
</evidence>
<proteinExistence type="predicted"/>
<sequence>MDISRISLQMYPKVPCHGFGLAFTEITGKPWNTCTLAKWNMSHYPTQVSH</sequence>
<dbReference type="EMBL" id="MU150287">
    <property type="protein sequence ID" value="KAF9461220.1"/>
    <property type="molecule type" value="Genomic_DNA"/>
</dbReference>
<accession>A0A9P5Y2P8</accession>
<dbReference type="AlphaFoldDB" id="A0A9P5Y2P8"/>